<dbReference type="Proteomes" id="UP001156881">
    <property type="component" value="Unassembled WGS sequence"/>
</dbReference>
<reference evidence="4" key="4">
    <citation type="submission" date="2023-01" db="EMBL/GenBank/DDBJ databases">
        <title>Draft genome sequence of Methylobacterium brachythecii strain NBRC 107710.</title>
        <authorList>
            <person name="Sun Q."/>
            <person name="Mori K."/>
        </authorList>
    </citation>
    <scope>NUCLEOTIDE SEQUENCE</scope>
    <source>
        <strain evidence="4">NBRC 107710</strain>
    </source>
</reference>
<evidence type="ECO:0000313" key="4">
    <source>
        <dbReference type="EMBL" id="GLS44427.1"/>
    </source>
</evidence>
<dbReference type="CDD" id="cd00796">
    <property type="entry name" value="INT_Rci_Hp1_C"/>
    <property type="match status" value="1"/>
</dbReference>
<dbReference type="PANTHER" id="PTHR30349">
    <property type="entry name" value="PHAGE INTEGRASE-RELATED"/>
    <property type="match status" value="1"/>
</dbReference>
<evidence type="ECO:0000313" key="5">
    <source>
        <dbReference type="EMBL" id="MBB3905065.1"/>
    </source>
</evidence>
<evidence type="ECO:0000259" key="3">
    <source>
        <dbReference type="PROSITE" id="PS51898"/>
    </source>
</evidence>
<dbReference type="Proteomes" id="UP000517759">
    <property type="component" value="Unassembled WGS sequence"/>
</dbReference>
<dbReference type="Pfam" id="PF00589">
    <property type="entry name" value="Phage_integrase"/>
    <property type="match status" value="1"/>
</dbReference>
<dbReference type="SUPFAM" id="SSF56349">
    <property type="entry name" value="DNA breaking-rejoining enzymes"/>
    <property type="match status" value="1"/>
</dbReference>
<name>A0A7W6AKG5_9HYPH</name>
<evidence type="ECO:0000313" key="6">
    <source>
        <dbReference type="Proteomes" id="UP000517759"/>
    </source>
</evidence>
<dbReference type="InterPro" id="IPR002104">
    <property type="entry name" value="Integrase_catalytic"/>
</dbReference>
<dbReference type="AlphaFoldDB" id="A0A7W6AKG5"/>
<dbReference type="GO" id="GO:0006310">
    <property type="term" value="P:DNA recombination"/>
    <property type="evidence" value="ECO:0007669"/>
    <property type="project" value="UniProtKB-KW"/>
</dbReference>
<dbReference type="RefSeq" id="WP_183510707.1">
    <property type="nucleotide sequence ID" value="NZ_BSPG01000011.1"/>
</dbReference>
<dbReference type="InterPro" id="IPR011010">
    <property type="entry name" value="DNA_brk_join_enz"/>
</dbReference>
<keyword evidence="2" id="KW-0233">DNA recombination</keyword>
<dbReference type="GO" id="GO:0015074">
    <property type="term" value="P:DNA integration"/>
    <property type="evidence" value="ECO:0007669"/>
    <property type="project" value="UniProtKB-KW"/>
</dbReference>
<dbReference type="EMBL" id="JACIDN010000010">
    <property type="protein sequence ID" value="MBB3905065.1"/>
    <property type="molecule type" value="Genomic_DNA"/>
</dbReference>
<keyword evidence="7" id="KW-1185">Reference proteome</keyword>
<organism evidence="5 6">
    <name type="scientific">Methylobacterium brachythecii</name>
    <dbReference type="NCBI Taxonomy" id="1176177"/>
    <lineage>
        <taxon>Bacteria</taxon>
        <taxon>Pseudomonadati</taxon>
        <taxon>Pseudomonadota</taxon>
        <taxon>Alphaproteobacteria</taxon>
        <taxon>Hyphomicrobiales</taxon>
        <taxon>Methylobacteriaceae</taxon>
        <taxon>Methylobacterium</taxon>
    </lineage>
</organism>
<dbReference type="PROSITE" id="PS51898">
    <property type="entry name" value="TYR_RECOMBINASE"/>
    <property type="match status" value="1"/>
</dbReference>
<reference evidence="4" key="1">
    <citation type="journal article" date="2014" name="Int. J. Syst. Evol. Microbiol.">
        <title>Complete genome of a new Firmicutes species belonging to the dominant human colonic microbiota ('Ruminococcus bicirculans') reveals two chromosomes and a selective capacity to utilize plant glucans.</title>
        <authorList>
            <consortium name="NISC Comparative Sequencing Program"/>
            <person name="Wegmann U."/>
            <person name="Louis P."/>
            <person name="Goesmann A."/>
            <person name="Henrissat B."/>
            <person name="Duncan S.H."/>
            <person name="Flint H.J."/>
        </authorList>
    </citation>
    <scope>NUCLEOTIDE SEQUENCE</scope>
    <source>
        <strain evidence="4">NBRC 107710</strain>
    </source>
</reference>
<comment type="caution">
    <text evidence="5">The sequence shown here is derived from an EMBL/GenBank/DDBJ whole genome shotgun (WGS) entry which is preliminary data.</text>
</comment>
<gene>
    <name evidence="4" type="ORF">GCM10007884_24150</name>
    <name evidence="5" type="ORF">GGR33_004593</name>
</gene>
<protein>
    <submittedName>
        <fullName evidence="5">Integrase</fullName>
    </submittedName>
</protein>
<dbReference type="Gene3D" id="1.10.443.10">
    <property type="entry name" value="Intergrase catalytic core"/>
    <property type="match status" value="1"/>
</dbReference>
<feature type="domain" description="Tyr recombinase" evidence="3">
    <location>
        <begin position="215"/>
        <end position="399"/>
    </location>
</feature>
<reference evidence="7" key="2">
    <citation type="journal article" date="2019" name="Int. J. Syst. Evol. Microbiol.">
        <title>The Global Catalogue of Microorganisms (GCM) 10K type strain sequencing project: providing services to taxonomists for standard genome sequencing and annotation.</title>
        <authorList>
            <consortium name="The Broad Institute Genomics Platform"/>
            <consortium name="The Broad Institute Genome Sequencing Center for Infectious Disease"/>
            <person name="Wu L."/>
            <person name="Ma J."/>
        </authorList>
    </citation>
    <scope>NUCLEOTIDE SEQUENCE [LARGE SCALE GENOMIC DNA]</scope>
    <source>
        <strain evidence="7">NBRC 107710</strain>
    </source>
</reference>
<evidence type="ECO:0000256" key="1">
    <source>
        <dbReference type="ARBA" id="ARBA00022908"/>
    </source>
</evidence>
<sequence>MSRPKKGAHLYWKERDKRWVIRDTGGVERGTGCAFDEYERAEKKLQEYLAEKHQPDFGTGDPTRVEILDTLTYYVKQRAPYTERPDVIASAVPHLAKFFAGKMVAHATPGVCQGYTTWRLAQPSARCKFGPGRKYATVDDVPRVGVETVRRELSVLSAAIGYAHAEHKLLYPVVIWMPEKTPARDRWLSRSEAARLIWAALGFRHVASDLITRREIWHRTVEDQQVSKKDRAAGVKAKGKSRHVARFILTGLYTGTRHEAILRLKWLPTTEGGYVDLRSGVIFRRGIREGESKKRRTPVPMSKRLQAHMQRWSTRSTSHVVEFDGGPIDNVRRAWVTARVAAGLGEEVTPHILRHTFATWAVRDGMSFGKVAMALGTTERVVEQVYGHHAPEHVRDVVESVSGRRR</sequence>
<dbReference type="EMBL" id="BSPG01000011">
    <property type="protein sequence ID" value="GLS44427.1"/>
    <property type="molecule type" value="Genomic_DNA"/>
</dbReference>
<dbReference type="InterPro" id="IPR050090">
    <property type="entry name" value="Tyrosine_recombinase_XerCD"/>
</dbReference>
<evidence type="ECO:0000256" key="2">
    <source>
        <dbReference type="ARBA" id="ARBA00023172"/>
    </source>
</evidence>
<dbReference type="PANTHER" id="PTHR30349:SF88">
    <property type="entry name" value="BLL1584 PROTEIN"/>
    <property type="match status" value="1"/>
</dbReference>
<proteinExistence type="predicted"/>
<evidence type="ECO:0000313" key="7">
    <source>
        <dbReference type="Proteomes" id="UP001156881"/>
    </source>
</evidence>
<dbReference type="InterPro" id="IPR013762">
    <property type="entry name" value="Integrase-like_cat_sf"/>
</dbReference>
<keyword evidence="1" id="KW-0229">DNA integration</keyword>
<dbReference type="GO" id="GO:0003677">
    <property type="term" value="F:DNA binding"/>
    <property type="evidence" value="ECO:0007669"/>
    <property type="project" value="InterPro"/>
</dbReference>
<reference evidence="5 6" key="3">
    <citation type="submission" date="2020-08" db="EMBL/GenBank/DDBJ databases">
        <title>Genomic Encyclopedia of Type Strains, Phase IV (KMG-IV): sequencing the most valuable type-strain genomes for metagenomic binning, comparative biology and taxonomic classification.</title>
        <authorList>
            <person name="Goeker M."/>
        </authorList>
    </citation>
    <scope>NUCLEOTIDE SEQUENCE [LARGE SCALE GENOMIC DNA]</scope>
    <source>
        <strain evidence="5 6">DSM 24105</strain>
    </source>
</reference>
<accession>A0A7W6AKG5</accession>